<dbReference type="AlphaFoldDB" id="A0A7V5NY78"/>
<evidence type="ECO:0000256" key="8">
    <source>
        <dbReference type="ARBA" id="ARBA00037071"/>
    </source>
</evidence>
<dbReference type="InterPro" id="IPR046357">
    <property type="entry name" value="PPIase_dom_sf"/>
</dbReference>
<dbReference type="GO" id="GO:0003755">
    <property type="term" value="F:peptidyl-prolyl cis-trans isomerase activity"/>
    <property type="evidence" value="ECO:0007669"/>
    <property type="project" value="UniProtKB-UniRule"/>
</dbReference>
<comment type="catalytic activity">
    <reaction evidence="1 9 10">
        <text>[protein]-peptidylproline (omega=180) = [protein]-peptidylproline (omega=0)</text>
        <dbReference type="Rhea" id="RHEA:16237"/>
        <dbReference type="Rhea" id="RHEA-COMP:10747"/>
        <dbReference type="Rhea" id="RHEA-COMP:10748"/>
        <dbReference type="ChEBI" id="CHEBI:83833"/>
        <dbReference type="ChEBI" id="CHEBI:83834"/>
        <dbReference type="EC" id="5.2.1.8"/>
    </reaction>
</comment>
<dbReference type="EC" id="5.2.1.8" evidence="10"/>
<dbReference type="PANTHER" id="PTHR47861">
    <property type="entry name" value="FKBP-TYPE PEPTIDYL-PROLYL CIS-TRANS ISOMERASE SLYD"/>
    <property type="match status" value="1"/>
</dbReference>
<dbReference type="PROSITE" id="PS50059">
    <property type="entry name" value="FKBP_PPIASE"/>
    <property type="match status" value="1"/>
</dbReference>
<comment type="function">
    <text evidence="8">Also involved in hydrogenase metallocenter assembly, probably by participating in the nickel insertion step. This function in hydrogenase biosynthesis requires chaperone activity and the presence of the metal-binding domain, but not PPIase activity.</text>
</comment>
<keyword evidence="6" id="KW-0143">Chaperone</keyword>
<evidence type="ECO:0000256" key="6">
    <source>
        <dbReference type="ARBA" id="ARBA00023186"/>
    </source>
</evidence>
<evidence type="ECO:0000259" key="11">
    <source>
        <dbReference type="PROSITE" id="PS50059"/>
    </source>
</evidence>
<reference evidence="12" key="1">
    <citation type="journal article" date="2020" name="mSystems">
        <title>Genome- and Community-Level Interaction Insights into Carbon Utilization and Element Cycling Functions of Hydrothermarchaeota in Hydrothermal Sediment.</title>
        <authorList>
            <person name="Zhou Z."/>
            <person name="Liu Y."/>
            <person name="Xu W."/>
            <person name="Pan J."/>
            <person name="Luo Z.H."/>
            <person name="Li M."/>
        </authorList>
    </citation>
    <scope>NUCLEOTIDE SEQUENCE [LARGE SCALE GENOMIC DNA]</scope>
    <source>
        <strain evidence="12">HyVt-533</strain>
    </source>
</reference>
<keyword evidence="5 9" id="KW-0697">Rotamase</keyword>
<feature type="domain" description="PPIase FKBP-type" evidence="11">
    <location>
        <begin position="9"/>
        <end position="83"/>
    </location>
</feature>
<evidence type="ECO:0000256" key="4">
    <source>
        <dbReference type="ARBA" id="ARBA00022490"/>
    </source>
</evidence>
<comment type="caution">
    <text evidence="12">The sequence shown here is derived from an EMBL/GenBank/DDBJ whole genome shotgun (WGS) entry which is preliminary data.</text>
</comment>
<dbReference type="GO" id="GO:0005737">
    <property type="term" value="C:cytoplasm"/>
    <property type="evidence" value="ECO:0007669"/>
    <property type="project" value="UniProtKB-SubCell"/>
</dbReference>
<dbReference type="PANTHER" id="PTHR47861:SF3">
    <property type="entry name" value="FKBP-TYPE PEPTIDYL-PROLYL CIS-TRANS ISOMERASE SLYD"/>
    <property type="match status" value="1"/>
</dbReference>
<comment type="similarity">
    <text evidence="3 10">Belongs to the FKBP-type PPIase family.</text>
</comment>
<evidence type="ECO:0000256" key="1">
    <source>
        <dbReference type="ARBA" id="ARBA00000971"/>
    </source>
</evidence>
<keyword evidence="4" id="KW-0963">Cytoplasm</keyword>
<comment type="subcellular location">
    <subcellularLocation>
        <location evidence="2">Cytoplasm</location>
    </subcellularLocation>
</comment>
<dbReference type="Proteomes" id="UP000886101">
    <property type="component" value="Unassembled WGS sequence"/>
</dbReference>
<evidence type="ECO:0000256" key="5">
    <source>
        <dbReference type="ARBA" id="ARBA00023110"/>
    </source>
</evidence>
<dbReference type="InterPro" id="IPR001179">
    <property type="entry name" value="PPIase_FKBP_dom"/>
</dbReference>
<dbReference type="Gene3D" id="3.10.50.40">
    <property type="match status" value="1"/>
</dbReference>
<evidence type="ECO:0000256" key="7">
    <source>
        <dbReference type="ARBA" id="ARBA00023235"/>
    </source>
</evidence>
<organism evidence="12">
    <name type="scientific">Thermodesulfatator atlanticus</name>
    <dbReference type="NCBI Taxonomy" id="501497"/>
    <lineage>
        <taxon>Bacteria</taxon>
        <taxon>Pseudomonadati</taxon>
        <taxon>Thermodesulfobacteriota</taxon>
        <taxon>Thermodesulfobacteria</taxon>
        <taxon>Thermodesulfobacteriales</taxon>
        <taxon>Thermodesulfatatoraceae</taxon>
        <taxon>Thermodesulfatator</taxon>
    </lineage>
</organism>
<evidence type="ECO:0000256" key="10">
    <source>
        <dbReference type="RuleBase" id="RU003915"/>
    </source>
</evidence>
<evidence type="ECO:0000256" key="2">
    <source>
        <dbReference type="ARBA" id="ARBA00004496"/>
    </source>
</evidence>
<gene>
    <name evidence="12" type="ORF">ENJ96_00900</name>
</gene>
<protein>
    <recommendedName>
        <fullName evidence="10">Peptidyl-prolyl cis-trans isomerase</fullName>
        <ecNumber evidence="10">5.2.1.8</ecNumber>
    </recommendedName>
</protein>
<sequence>MEEKKIVPNMVVTLTYQLEIEGKETPPWFARPMRVNFVFGRDPLMPIIEQAIAGAKEGEELKVTIPPEQAYGPYDKNLIQEIPLDQLKHPEQVEEGQYYQEVTPSGRQLMFYVLKKENGKVLADFNHPAAGHNVIMKIKVDEVRQATAFDMAACDMRNCGGG</sequence>
<dbReference type="EMBL" id="DROK01000028">
    <property type="protein sequence ID" value="HHI96393.1"/>
    <property type="molecule type" value="Genomic_DNA"/>
</dbReference>
<proteinExistence type="inferred from homology"/>
<dbReference type="Pfam" id="PF00254">
    <property type="entry name" value="FKBP_C"/>
    <property type="match status" value="1"/>
</dbReference>
<dbReference type="GO" id="GO:0042026">
    <property type="term" value="P:protein refolding"/>
    <property type="evidence" value="ECO:0007669"/>
    <property type="project" value="UniProtKB-ARBA"/>
</dbReference>
<evidence type="ECO:0000256" key="9">
    <source>
        <dbReference type="PROSITE-ProRule" id="PRU00277"/>
    </source>
</evidence>
<accession>A0A7V5NY78</accession>
<evidence type="ECO:0000256" key="3">
    <source>
        <dbReference type="ARBA" id="ARBA00006577"/>
    </source>
</evidence>
<dbReference type="SUPFAM" id="SSF54534">
    <property type="entry name" value="FKBP-like"/>
    <property type="match status" value="1"/>
</dbReference>
<evidence type="ECO:0000313" key="12">
    <source>
        <dbReference type="EMBL" id="HHI96393.1"/>
    </source>
</evidence>
<keyword evidence="7 9" id="KW-0413">Isomerase</keyword>
<name>A0A7V5NY78_9BACT</name>